<evidence type="ECO:0000259" key="4">
    <source>
        <dbReference type="PROSITE" id="PS50097"/>
    </source>
</evidence>
<dbReference type="Proteomes" id="UP001151752">
    <property type="component" value="Chromosome 14"/>
</dbReference>
<comment type="caution">
    <text evidence="5">The sequence shown here is derived from an EMBL/GenBank/DDBJ whole genome shotgun (WGS) entry which is preliminary data.</text>
</comment>
<keyword evidence="3" id="KW-0833">Ubl conjugation pathway</keyword>
<dbReference type="EMBL" id="JAPFFM010000013">
    <property type="protein sequence ID" value="KAJ6723469.1"/>
    <property type="molecule type" value="Genomic_DNA"/>
</dbReference>
<dbReference type="Pfam" id="PF00651">
    <property type="entry name" value="BTB"/>
    <property type="match status" value="1"/>
</dbReference>
<dbReference type="PANTHER" id="PTHR32370">
    <property type="entry name" value="OS12G0117600 PROTEIN"/>
    <property type="match status" value="1"/>
</dbReference>
<accession>A0A9Q0U4S7</accession>
<evidence type="ECO:0000256" key="1">
    <source>
        <dbReference type="ARBA" id="ARBA00004906"/>
    </source>
</evidence>
<dbReference type="AlphaFoldDB" id="A0A9Q0U4S7"/>
<dbReference type="InterPro" id="IPR043454">
    <property type="entry name" value="NPH3/RPT2-like"/>
</dbReference>
<sequence length="147" mass="16030">MEVQPFDRSSYMVSKLSPLTNVPISDVSSDLTVEVGAASFALHKFPLVSRSGRIRKLVLEAKDSKILRLSIPAVPGGPEAFELAAKFCYGVNVEITLSNVAMLCCAAHFLEMTEDFAEKNLEARAEAYLKGDGASKHIKFNFGYSPL</sequence>
<dbReference type="FunFam" id="3.30.710.10:FF:000168">
    <property type="entry name" value="BTB/POZ domain-containing protein At1g03010"/>
    <property type="match status" value="1"/>
</dbReference>
<feature type="domain" description="BTB" evidence="4">
    <location>
        <begin position="29"/>
        <end position="97"/>
    </location>
</feature>
<protein>
    <recommendedName>
        <fullName evidence="4">BTB domain-containing protein</fullName>
    </recommendedName>
</protein>
<keyword evidence="2" id="KW-0597">Phosphoprotein</keyword>
<dbReference type="Gene3D" id="3.30.710.10">
    <property type="entry name" value="Potassium Channel Kv1.1, Chain A"/>
    <property type="match status" value="1"/>
</dbReference>
<reference evidence="5" key="2">
    <citation type="journal article" date="2023" name="Int. J. Mol. Sci.">
        <title>De Novo Assembly and Annotation of 11 Diverse Shrub Willow (Salix) Genomes Reveals Novel Gene Organization in Sex-Linked Regions.</title>
        <authorList>
            <person name="Hyden B."/>
            <person name="Feng K."/>
            <person name="Yates T.B."/>
            <person name="Jawdy S."/>
            <person name="Cereghino C."/>
            <person name="Smart L.B."/>
            <person name="Muchero W."/>
        </authorList>
    </citation>
    <scope>NUCLEOTIDE SEQUENCE</scope>
    <source>
        <tissue evidence="5">Shoot tip</tissue>
    </source>
</reference>
<dbReference type="InterPro" id="IPR000210">
    <property type="entry name" value="BTB/POZ_dom"/>
</dbReference>
<dbReference type="SUPFAM" id="SSF54695">
    <property type="entry name" value="POZ domain"/>
    <property type="match status" value="1"/>
</dbReference>
<evidence type="ECO:0000313" key="6">
    <source>
        <dbReference type="Proteomes" id="UP001151752"/>
    </source>
</evidence>
<evidence type="ECO:0000313" key="5">
    <source>
        <dbReference type="EMBL" id="KAJ6723469.1"/>
    </source>
</evidence>
<comment type="pathway">
    <text evidence="1">Protein modification; protein ubiquitination.</text>
</comment>
<proteinExistence type="predicted"/>
<evidence type="ECO:0000256" key="3">
    <source>
        <dbReference type="ARBA" id="ARBA00022786"/>
    </source>
</evidence>
<dbReference type="InterPro" id="IPR011333">
    <property type="entry name" value="SKP1/BTB/POZ_sf"/>
</dbReference>
<organism evidence="5 6">
    <name type="scientific">Salix koriyanagi</name>
    <dbReference type="NCBI Taxonomy" id="2511006"/>
    <lineage>
        <taxon>Eukaryota</taxon>
        <taxon>Viridiplantae</taxon>
        <taxon>Streptophyta</taxon>
        <taxon>Embryophyta</taxon>
        <taxon>Tracheophyta</taxon>
        <taxon>Spermatophyta</taxon>
        <taxon>Magnoliopsida</taxon>
        <taxon>eudicotyledons</taxon>
        <taxon>Gunneridae</taxon>
        <taxon>Pentapetalae</taxon>
        <taxon>rosids</taxon>
        <taxon>fabids</taxon>
        <taxon>Malpighiales</taxon>
        <taxon>Salicaceae</taxon>
        <taxon>Saliceae</taxon>
        <taxon>Salix</taxon>
    </lineage>
</organism>
<evidence type="ECO:0000256" key="2">
    <source>
        <dbReference type="ARBA" id="ARBA00022553"/>
    </source>
</evidence>
<reference evidence="5" key="1">
    <citation type="submission" date="2022-11" db="EMBL/GenBank/DDBJ databases">
        <authorList>
            <person name="Hyden B.L."/>
            <person name="Feng K."/>
            <person name="Yates T."/>
            <person name="Jawdy S."/>
            <person name="Smart L.B."/>
            <person name="Muchero W."/>
        </authorList>
    </citation>
    <scope>NUCLEOTIDE SEQUENCE</scope>
    <source>
        <tissue evidence="5">Shoot tip</tissue>
    </source>
</reference>
<dbReference type="PROSITE" id="PS50097">
    <property type="entry name" value="BTB"/>
    <property type="match status" value="1"/>
</dbReference>
<gene>
    <name evidence="5" type="ORF">OIU74_007938</name>
</gene>
<keyword evidence="6" id="KW-1185">Reference proteome</keyword>
<name>A0A9Q0U4S7_9ROSI</name>